<protein>
    <submittedName>
        <fullName evidence="1">Uncharacterized protein</fullName>
    </submittedName>
</protein>
<dbReference type="RefSeq" id="WP_093617556.1">
    <property type="nucleotide sequence ID" value="NZ_FNFF01000025.1"/>
</dbReference>
<dbReference type="Proteomes" id="UP000199155">
    <property type="component" value="Unassembled WGS sequence"/>
</dbReference>
<reference evidence="1 2" key="1">
    <citation type="submission" date="2016-10" db="EMBL/GenBank/DDBJ databases">
        <authorList>
            <person name="de Groot N.N."/>
        </authorList>
    </citation>
    <scope>NUCLEOTIDE SEQUENCE [LARGE SCALE GENOMIC DNA]</scope>
    <source>
        <strain evidence="1 2">CGMCC 4.5727</strain>
    </source>
</reference>
<gene>
    <name evidence="1" type="ORF">SAMN05421806_12556</name>
</gene>
<evidence type="ECO:0000313" key="1">
    <source>
        <dbReference type="EMBL" id="SDL28383.1"/>
    </source>
</evidence>
<dbReference type="STRING" id="417292.SAMN05421806_12556"/>
<evidence type="ECO:0000313" key="2">
    <source>
        <dbReference type="Proteomes" id="UP000199155"/>
    </source>
</evidence>
<proteinExistence type="predicted"/>
<dbReference type="AlphaFoldDB" id="A0A1G9ITX3"/>
<organism evidence="1 2">
    <name type="scientific">Streptomyces indicus</name>
    <dbReference type="NCBI Taxonomy" id="417292"/>
    <lineage>
        <taxon>Bacteria</taxon>
        <taxon>Bacillati</taxon>
        <taxon>Actinomycetota</taxon>
        <taxon>Actinomycetes</taxon>
        <taxon>Kitasatosporales</taxon>
        <taxon>Streptomycetaceae</taxon>
        <taxon>Streptomyces</taxon>
    </lineage>
</organism>
<sequence>MGLFRRPTADELRAEAALMEACRDEAAQWQEITGTSHLHPLDDKVAAYQYKLDQINKELKSL</sequence>
<keyword evidence="2" id="KW-1185">Reference proteome</keyword>
<dbReference type="EMBL" id="FNFF01000025">
    <property type="protein sequence ID" value="SDL28383.1"/>
    <property type="molecule type" value="Genomic_DNA"/>
</dbReference>
<name>A0A1G9ITX3_9ACTN</name>
<accession>A0A1G9ITX3</accession>